<organism evidence="1 2">
    <name type="scientific">Candidatus Desantisbacteria bacterium CG_4_10_14_0_8_um_filter_39_17</name>
    <dbReference type="NCBI Taxonomy" id="1974542"/>
    <lineage>
        <taxon>Bacteria</taxon>
        <taxon>Candidatus Desantisiibacteriota</taxon>
    </lineage>
</organism>
<protein>
    <submittedName>
        <fullName evidence="1">Uncharacterized protein</fullName>
    </submittedName>
</protein>
<name>A0A2H9PBR9_9BACT</name>
<reference evidence="2" key="1">
    <citation type="submission" date="2017-09" db="EMBL/GenBank/DDBJ databases">
        <title>Depth-based differentiation of microbial function through sediment-hosted aquifers and enrichment of novel symbionts in the deep terrestrial subsurface.</title>
        <authorList>
            <person name="Probst A.J."/>
            <person name="Ladd B."/>
            <person name="Jarett J.K."/>
            <person name="Geller-Mcgrath D.E."/>
            <person name="Sieber C.M.K."/>
            <person name="Emerson J.B."/>
            <person name="Anantharaman K."/>
            <person name="Thomas B.C."/>
            <person name="Malmstrom R."/>
            <person name="Stieglmeier M."/>
            <person name="Klingl A."/>
            <person name="Woyke T."/>
            <person name="Ryan C.M."/>
            <person name="Banfield J.F."/>
        </authorList>
    </citation>
    <scope>NUCLEOTIDE SEQUENCE [LARGE SCALE GENOMIC DNA]</scope>
</reference>
<evidence type="ECO:0000313" key="2">
    <source>
        <dbReference type="Proteomes" id="UP000234145"/>
    </source>
</evidence>
<dbReference type="AlphaFoldDB" id="A0A2H9PBR9"/>
<comment type="caution">
    <text evidence="1">The sequence shown here is derived from an EMBL/GenBank/DDBJ whole genome shotgun (WGS) entry which is preliminary data.</text>
</comment>
<dbReference type="Proteomes" id="UP000234145">
    <property type="component" value="Unassembled WGS sequence"/>
</dbReference>
<proteinExistence type="predicted"/>
<dbReference type="EMBL" id="PFMS01000088">
    <property type="protein sequence ID" value="PIZ15423.1"/>
    <property type="molecule type" value="Genomic_DNA"/>
</dbReference>
<sequence length="340" mass="39311">MKCLMGSRKKINLFLLSLGIIFLLSNCKINAFEIARSLDELGRPRMFVHFIDIPGGEAIYIEFPDAGEMLIYGGEYDDVETVKERLNDLFEKKEGYFTSKLKGFLGWQQKINTVILRYPREETVKGVVEIIGKAEVENLYGPLEQKGSISPPYAGVPSSLVEFFLYFNPPYTPGWTTEMRKKQVTTNYKEVKRGRRIKTPEQIESDVEIEVFNPYTPVRYYEYIRRCDAPEWVEDRAVVVRVRFNEVSFLFIGNIEKNMGSKFATAGSSLKSDIVEISSPCLEYPSVLDNIKPEVIVFPKSRKKVKDIYSDKLGYKARIYSFYRKSRLIFITDGKKVYLE</sequence>
<accession>A0A2H9PBR9</accession>
<gene>
    <name evidence="1" type="ORF">COY51_05210</name>
</gene>
<dbReference type="Gene3D" id="3.60.15.10">
    <property type="entry name" value="Ribonuclease Z/Hydroxyacylglutathione hydrolase-like"/>
    <property type="match status" value="1"/>
</dbReference>
<evidence type="ECO:0000313" key="1">
    <source>
        <dbReference type="EMBL" id="PIZ15423.1"/>
    </source>
</evidence>
<dbReference type="InterPro" id="IPR036866">
    <property type="entry name" value="RibonucZ/Hydroxyglut_hydro"/>
</dbReference>